<feature type="domain" description="DHHA1" evidence="2">
    <location>
        <begin position="255"/>
        <end position="329"/>
    </location>
</feature>
<keyword evidence="4" id="KW-1185">Reference proteome</keyword>
<dbReference type="InterPro" id="IPR001667">
    <property type="entry name" value="DDH_dom"/>
</dbReference>
<keyword evidence="3" id="KW-0269">Exonuclease</keyword>
<dbReference type="RefSeq" id="WP_007737787.1">
    <property type="nucleotide sequence ID" value="NZ_AOMF01000088.1"/>
</dbReference>
<dbReference type="AlphaFoldDB" id="M0NEC3"/>
<keyword evidence="3" id="KW-0378">Hydrolase</keyword>
<evidence type="ECO:0000313" key="4">
    <source>
        <dbReference type="Proteomes" id="UP000011680"/>
    </source>
</evidence>
<comment type="caution">
    <text evidence="3">The sequence shown here is derived from an EMBL/GenBank/DDBJ whole genome shotgun (WGS) entry which is preliminary data.</text>
</comment>
<keyword evidence="3" id="KW-0540">Nuclease</keyword>
<dbReference type="InterPro" id="IPR038763">
    <property type="entry name" value="DHH_sf"/>
</dbReference>
<dbReference type="STRING" id="1227457.C451_03674"/>
<accession>M0NEC3</accession>
<dbReference type="eggNOG" id="arCOG01566">
    <property type="taxonomic scope" value="Archaea"/>
</dbReference>
<protein>
    <submittedName>
        <fullName evidence="3">RecJ-like exonuclease</fullName>
    </submittedName>
</protein>
<dbReference type="InterPro" id="IPR003156">
    <property type="entry name" value="DHHA1_dom"/>
</dbReference>
<dbReference type="Gene3D" id="3.90.1640.10">
    <property type="entry name" value="inorganic pyrophosphatase (n-terminal core)"/>
    <property type="match status" value="1"/>
</dbReference>
<organism evidence="3 4">
    <name type="scientific">Halococcus thailandensis JCM 13552</name>
    <dbReference type="NCBI Taxonomy" id="1227457"/>
    <lineage>
        <taxon>Archaea</taxon>
        <taxon>Methanobacteriati</taxon>
        <taxon>Methanobacteriota</taxon>
        <taxon>Stenosarchaea group</taxon>
        <taxon>Halobacteria</taxon>
        <taxon>Halobacteriales</taxon>
        <taxon>Halococcaceae</taxon>
        <taxon>Halococcus</taxon>
    </lineage>
</organism>
<gene>
    <name evidence="3" type="ORF">C451_03674</name>
</gene>
<dbReference type="Proteomes" id="UP000011680">
    <property type="component" value="Unassembled WGS sequence"/>
</dbReference>
<dbReference type="InterPro" id="IPR051319">
    <property type="entry name" value="Oligoribo/pAp-PDE_c-di-AMP_PDE"/>
</dbReference>
<evidence type="ECO:0000259" key="1">
    <source>
        <dbReference type="Pfam" id="PF01368"/>
    </source>
</evidence>
<dbReference type="EMBL" id="AOMF01000088">
    <property type="protein sequence ID" value="EMA56201.1"/>
    <property type="molecule type" value="Genomic_DNA"/>
</dbReference>
<dbReference type="PANTHER" id="PTHR47618:SF1">
    <property type="entry name" value="BIFUNCTIONAL OLIGORIBONUCLEASE AND PAP PHOSPHATASE NRNA"/>
    <property type="match status" value="1"/>
</dbReference>
<dbReference type="GO" id="GO:0004527">
    <property type="term" value="F:exonuclease activity"/>
    <property type="evidence" value="ECO:0007669"/>
    <property type="project" value="UniProtKB-KW"/>
</dbReference>
<reference evidence="3 4" key="1">
    <citation type="journal article" date="2014" name="PLoS Genet.">
        <title>Phylogenetically driven sequencing of extremely halophilic archaea reveals strategies for static and dynamic osmo-response.</title>
        <authorList>
            <person name="Becker E.A."/>
            <person name="Seitzer P.M."/>
            <person name="Tritt A."/>
            <person name="Larsen D."/>
            <person name="Krusor M."/>
            <person name="Yao A.I."/>
            <person name="Wu D."/>
            <person name="Madern D."/>
            <person name="Eisen J.A."/>
            <person name="Darling A.E."/>
            <person name="Facciotti M.T."/>
        </authorList>
    </citation>
    <scope>NUCLEOTIDE SEQUENCE [LARGE SCALE GENOMIC DNA]</scope>
    <source>
        <strain evidence="3 4">JCM 13552</strain>
    </source>
</reference>
<name>M0NEC3_9EURY</name>
<dbReference type="Pfam" id="PF02272">
    <property type="entry name" value="DHHA1"/>
    <property type="match status" value="1"/>
</dbReference>
<dbReference type="Pfam" id="PF01368">
    <property type="entry name" value="DHH"/>
    <property type="match status" value="1"/>
</dbReference>
<sequence>MTGETGDTGAMNQPLQEDGSIEIDNNAVDVTTRVDALLDILQTSQSLAIICHNNPDPDCLASALALDHIAEEAGVEHIDIYHGGEITHQQNRAMVNVFDIPTESYAGATPSDYDRLAFVDHGVPGRNNEVPAETSVDIVIDHHPTDDVDAQYLDHQPDIGATATIMVEYLYALDLALDERLATALLFGIRRETLGFMRGVTEAEYAAAQHLHAKADTDTLRTLADSLFTGITLDAIGQAVLNRRVRGPCLAASAGRTSERDALPQAADYLLNLEGVSTTVVFGFIDDSIHLSARTRNTHVHIGEVIEEAFDDDGSAGGHREMAGGVVPLGPFTPSGADETVERIVTEAVYSRAFDALQEWY</sequence>
<evidence type="ECO:0000259" key="2">
    <source>
        <dbReference type="Pfam" id="PF02272"/>
    </source>
</evidence>
<dbReference type="GO" id="GO:0003676">
    <property type="term" value="F:nucleic acid binding"/>
    <property type="evidence" value="ECO:0007669"/>
    <property type="project" value="InterPro"/>
</dbReference>
<proteinExistence type="predicted"/>
<dbReference type="PANTHER" id="PTHR47618">
    <property type="entry name" value="BIFUNCTIONAL OLIGORIBONUCLEASE AND PAP PHOSPHATASE NRNA"/>
    <property type="match status" value="1"/>
</dbReference>
<dbReference type="SUPFAM" id="SSF64182">
    <property type="entry name" value="DHH phosphoesterases"/>
    <property type="match status" value="1"/>
</dbReference>
<evidence type="ECO:0000313" key="3">
    <source>
        <dbReference type="EMBL" id="EMA56201.1"/>
    </source>
</evidence>
<feature type="domain" description="DDH" evidence="1">
    <location>
        <begin position="48"/>
        <end position="189"/>
    </location>
</feature>
<dbReference type="PATRIC" id="fig|1227457.3.peg.658"/>